<name>A0AAP3UXW1_9PROT</name>
<evidence type="ECO:0000313" key="4">
    <source>
        <dbReference type="EMBL" id="MDF1585250.1"/>
    </source>
</evidence>
<dbReference type="RefSeq" id="WP_327787664.1">
    <property type="nucleotide sequence ID" value="NZ_JARGEQ010000016.1"/>
</dbReference>
<evidence type="ECO:0000259" key="3">
    <source>
        <dbReference type="Pfam" id="PF03372"/>
    </source>
</evidence>
<dbReference type="InterPro" id="IPR005135">
    <property type="entry name" value="Endo/exonuclease/phosphatase"/>
</dbReference>
<comment type="caution">
    <text evidence="4">The sequence shown here is derived from an EMBL/GenBank/DDBJ whole genome shotgun (WGS) entry which is preliminary data.</text>
</comment>
<feature type="transmembrane region" description="Helical" evidence="2">
    <location>
        <begin position="64"/>
        <end position="85"/>
    </location>
</feature>
<feature type="compositionally biased region" description="Basic and acidic residues" evidence="1">
    <location>
        <begin position="347"/>
        <end position="357"/>
    </location>
</feature>
<evidence type="ECO:0000256" key="2">
    <source>
        <dbReference type="SAM" id="Phobius"/>
    </source>
</evidence>
<sequence>MRHGLHLLLAALAIVLVGASVLPALELDLWFVRMADFPRLQMLVALAALAVVLPFFLRQAPRSTLLLLAAVLAAGASHALTLWPYRPGGADFVESCPPEQRLSVMVANVLLGNREAQPLLELVRREKPDILLAMETDAWWHEALAPLEEEMPFRVQQITGSYYGLELFSRLPLIEPEIRRLADQDTPAVQSGVRLRSGERIDFVGLHPHPPRPWQPAIGRDAQLYAAALLVREDERPAVVAGDLNSTPWETALERMQRIGALIDPRQDYGYAATYSAHSWWRSWPLDHVLHEPGFATSSLHRLGAVGSDHYPYLARLCRMPDAEPETPPPLREDDLRRARATIAEAQGREPARRAGP</sequence>
<keyword evidence="2" id="KW-0812">Transmembrane</keyword>
<keyword evidence="4" id="KW-0255">Endonuclease</keyword>
<dbReference type="EMBL" id="JARGEQ010000016">
    <property type="protein sequence ID" value="MDF1585250.1"/>
    <property type="molecule type" value="Genomic_DNA"/>
</dbReference>
<organism evidence="4 5">
    <name type="scientific">Marinimicrococcus flavescens</name>
    <dbReference type="NCBI Taxonomy" id="3031815"/>
    <lineage>
        <taxon>Bacteria</taxon>
        <taxon>Pseudomonadati</taxon>
        <taxon>Pseudomonadota</taxon>
        <taxon>Alphaproteobacteria</taxon>
        <taxon>Geminicoccales</taxon>
        <taxon>Geminicoccaceae</taxon>
        <taxon>Marinimicrococcus</taxon>
    </lineage>
</organism>
<dbReference type="InterPro" id="IPR036691">
    <property type="entry name" value="Endo/exonu/phosph_ase_sf"/>
</dbReference>
<gene>
    <name evidence="4" type="ORF">PZ740_02495</name>
</gene>
<dbReference type="SUPFAM" id="SSF56219">
    <property type="entry name" value="DNase I-like"/>
    <property type="match status" value="1"/>
</dbReference>
<proteinExistence type="predicted"/>
<keyword evidence="5" id="KW-1185">Reference proteome</keyword>
<reference evidence="4 5" key="1">
    <citation type="submission" date="2023-03" db="EMBL/GenBank/DDBJ databases">
        <title>YIM 152171 draft genome.</title>
        <authorList>
            <person name="Yang Z."/>
        </authorList>
    </citation>
    <scope>NUCLEOTIDE SEQUENCE [LARGE SCALE GENOMIC DNA]</scope>
    <source>
        <strain evidence="4 5">YIM 152171</strain>
    </source>
</reference>
<protein>
    <submittedName>
        <fullName evidence="4">Endonuclease/exonuclease/phosphatase family protein</fullName>
    </submittedName>
</protein>
<dbReference type="Gene3D" id="3.60.10.10">
    <property type="entry name" value="Endonuclease/exonuclease/phosphatase"/>
    <property type="match status" value="1"/>
</dbReference>
<keyword evidence="4" id="KW-0378">Hydrolase</keyword>
<dbReference type="AlphaFoldDB" id="A0AAP3UXW1"/>
<feature type="region of interest" description="Disordered" evidence="1">
    <location>
        <begin position="322"/>
        <end position="357"/>
    </location>
</feature>
<feature type="transmembrane region" description="Helical" evidence="2">
    <location>
        <begin position="40"/>
        <end position="57"/>
    </location>
</feature>
<keyword evidence="2" id="KW-0472">Membrane</keyword>
<dbReference type="Proteomes" id="UP001301140">
    <property type="component" value="Unassembled WGS sequence"/>
</dbReference>
<feature type="domain" description="Endonuclease/exonuclease/phosphatase" evidence="3">
    <location>
        <begin position="106"/>
        <end position="310"/>
    </location>
</feature>
<keyword evidence="4" id="KW-0540">Nuclease</keyword>
<evidence type="ECO:0000313" key="5">
    <source>
        <dbReference type="Proteomes" id="UP001301140"/>
    </source>
</evidence>
<dbReference type="Pfam" id="PF03372">
    <property type="entry name" value="Exo_endo_phos"/>
    <property type="match status" value="1"/>
</dbReference>
<accession>A0AAP3UXW1</accession>
<dbReference type="GO" id="GO:0004519">
    <property type="term" value="F:endonuclease activity"/>
    <property type="evidence" value="ECO:0007669"/>
    <property type="project" value="UniProtKB-KW"/>
</dbReference>
<keyword evidence="2" id="KW-1133">Transmembrane helix</keyword>
<evidence type="ECO:0000256" key="1">
    <source>
        <dbReference type="SAM" id="MobiDB-lite"/>
    </source>
</evidence>